<dbReference type="Gene3D" id="3.20.20.190">
    <property type="entry name" value="Phosphatidylinositol (PI) phosphodiesterase"/>
    <property type="match status" value="1"/>
</dbReference>
<evidence type="ECO:0000259" key="1">
    <source>
        <dbReference type="PROSITE" id="PS51704"/>
    </source>
</evidence>
<dbReference type="SUPFAM" id="SSF51695">
    <property type="entry name" value="PLC-like phosphodiesterases"/>
    <property type="match status" value="1"/>
</dbReference>
<reference evidence="3" key="1">
    <citation type="submission" date="2023-07" db="EMBL/GenBank/DDBJ databases">
        <title>30 novel species of actinomycetes from the DSMZ collection.</title>
        <authorList>
            <person name="Nouioui I."/>
        </authorList>
    </citation>
    <scope>NUCLEOTIDE SEQUENCE [LARGE SCALE GENOMIC DNA]</scope>
    <source>
        <strain evidence="3">DSM 44918</strain>
    </source>
</reference>
<proteinExistence type="predicted"/>
<dbReference type="PROSITE" id="PS51704">
    <property type="entry name" value="GP_PDE"/>
    <property type="match status" value="1"/>
</dbReference>
<name>A0ABU2M0V7_9ACTN</name>
<dbReference type="RefSeq" id="WP_311604728.1">
    <property type="nucleotide sequence ID" value="NZ_JAVREM010000113.1"/>
</dbReference>
<dbReference type="PROSITE" id="PS50007">
    <property type="entry name" value="PIPLC_X_DOMAIN"/>
    <property type="match status" value="1"/>
</dbReference>
<gene>
    <name evidence="2" type="ORF">RNC47_34815</name>
</gene>
<keyword evidence="3" id="KW-1185">Reference proteome</keyword>
<feature type="domain" description="GP-PDE" evidence="1">
    <location>
        <begin position="9"/>
        <end position="229"/>
    </location>
</feature>
<accession>A0ABU2M0V7</accession>
<evidence type="ECO:0000313" key="2">
    <source>
        <dbReference type="EMBL" id="MDT0323486.1"/>
    </source>
</evidence>
<dbReference type="Pfam" id="PF03009">
    <property type="entry name" value="GDPD"/>
    <property type="match status" value="1"/>
</dbReference>
<organism evidence="2 3">
    <name type="scientific">Streptomyces millisiae</name>
    <dbReference type="NCBI Taxonomy" id="3075542"/>
    <lineage>
        <taxon>Bacteria</taxon>
        <taxon>Bacillati</taxon>
        <taxon>Actinomycetota</taxon>
        <taxon>Actinomycetes</taxon>
        <taxon>Kitasatosporales</taxon>
        <taxon>Streptomycetaceae</taxon>
        <taxon>Streptomyces</taxon>
    </lineage>
</organism>
<dbReference type="Proteomes" id="UP001183420">
    <property type="component" value="Unassembled WGS sequence"/>
</dbReference>
<dbReference type="InterPro" id="IPR017946">
    <property type="entry name" value="PLC-like_Pdiesterase_TIM-brl"/>
</dbReference>
<sequence>MARLTGRAAVAVAHRGDPYRARENTLPSFRSAIAAGADAVELDVRATADGVPVVVHDPTLRRLWGHDRPVAALTAAEVAELTGGGVPTLAAALAVTAPVRTLIDLPERSATTARATLAAVRAAGAADRVYYCGDPTALRAVREADPAAEIALTWHRATRPPATLLAEVRPRWLNFRFGLITEATVERARSQGYRVAAWTPDTRRTMRRLLALGVESLTTNRVTTLCRLLDRP</sequence>
<dbReference type="CDD" id="cd08556">
    <property type="entry name" value="GDPD"/>
    <property type="match status" value="1"/>
</dbReference>
<protein>
    <submittedName>
        <fullName evidence="2">Glycerophosphodiester phosphodiesterase</fullName>
    </submittedName>
</protein>
<dbReference type="PANTHER" id="PTHR46211:SF1">
    <property type="entry name" value="GLYCEROPHOSPHODIESTER PHOSPHODIESTERASE, CYTOPLASMIC"/>
    <property type="match status" value="1"/>
</dbReference>
<comment type="caution">
    <text evidence="2">The sequence shown here is derived from an EMBL/GenBank/DDBJ whole genome shotgun (WGS) entry which is preliminary data.</text>
</comment>
<evidence type="ECO:0000313" key="3">
    <source>
        <dbReference type="Proteomes" id="UP001183420"/>
    </source>
</evidence>
<dbReference type="EMBL" id="JAVREM010000113">
    <property type="protein sequence ID" value="MDT0323486.1"/>
    <property type="molecule type" value="Genomic_DNA"/>
</dbReference>
<dbReference type="PANTHER" id="PTHR46211">
    <property type="entry name" value="GLYCEROPHOSPHORYL DIESTER PHOSPHODIESTERASE"/>
    <property type="match status" value="1"/>
</dbReference>
<dbReference type="InterPro" id="IPR030395">
    <property type="entry name" value="GP_PDE_dom"/>
</dbReference>